<dbReference type="PANTHER" id="PTHR36455">
    <property type="match status" value="1"/>
</dbReference>
<organism evidence="1 2">
    <name type="scientific">Bradyrhizobium vignae</name>
    <dbReference type="NCBI Taxonomy" id="1549949"/>
    <lineage>
        <taxon>Bacteria</taxon>
        <taxon>Pseudomonadati</taxon>
        <taxon>Pseudomonadota</taxon>
        <taxon>Alphaproteobacteria</taxon>
        <taxon>Hyphomicrobiales</taxon>
        <taxon>Nitrobacteraceae</taxon>
        <taxon>Bradyrhizobium</taxon>
    </lineage>
</organism>
<dbReference type="Pfam" id="PF05717">
    <property type="entry name" value="TnpB_IS66"/>
    <property type="match status" value="1"/>
</dbReference>
<dbReference type="PANTHER" id="PTHR36455:SF1">
    <property type="entry name" value="BLR8292 PROTEIN"/>
    <property type="match status" value="1"/>
</dbReference>
<proteinExistence type="predicted"/>
<evidence type="ECO:0000313" key="2">
    <source>
        <dbReference type="Proteomes" id="UP000669317"/>
    </source>
</evidence>
<dbReference type="NCBIfam" id="NF033819">
    <property type="entry name" value="IS66_TnpB"/>
    <property type="match status" value="1"/>
</dbReference>
<gene>
    <name evidence="1" type="primary">tnpB</name>
    <name evidence="1" type="ORF">JWS04_25640</name>
</gene>
<reference evidence="1 2" key="1">
    <citation type="submission" date="2021-03" db="EMBL/GenBank/DDBJ databases">
        <title>Genome Sequence of Bradyrhizobium vignae strain ISRA400.</title>
        <authorList>
            <person name="Tisa L.S."/>
            <person name="Svistoonoff S."/>
            <person name="Hocher V."/>
            <person name="Fall S."/>
            <person name="Zaiya A."/>
            <person name="Naing D."/>
            <person name="Niang N."/>
            <person name="Diouf A."/>
            <person name="Dasylva M.C."/>
            <person name="Toure O."/>
            <person name="Gueye M."/>
            <person name="Gully D."/>
            <person name="Tisseyre P."/>
            <person name="Simpson S."/>
            <person name="Morris K."/>
            <person name="Thomas W.K."/>
        </authorList>
    </citation>
    <scope>NUCLEOTIDE SEQUENCE [LARGE SCALE GENOMIC DNA]</scope>
    <source>
        <strain evidence="1 2">ISRA400</strain>
    </source>
</reference>
<dbReference type="InterPro" id="IPR008878">
    <property type="entry name" value="Transposase_IS66_Orf2"/>
</dbReference>
<dbReference type="RefSeq" id="WP_209296005.1">
    <property type="nucleotide sequence ID" value="NZ_JAGIKT010000063.1"/>
</dbReference>
<dbReference type="Proteomes" id="UP000669317">
    <property type="component" value="Unassembled WGS sequence"/>
</dbReference>
<keyword evidence="2" id="KW-1185">Reference proteome</keyword>
<comment type="caution">
    <text evidence="1">The sequence shown here is derived from an EMBL/GenBank/DDBJ whole genome shotgun (WGS) entry which is preliminary data.</text>
</comment>
<evidence type="ECO:0000313" key="1">
    <source>
        <dbReference type="EMBL" id="MBP0114400.1"/>
    </source>
</evidence>
<sequence>MEGLATLVRESMGADPFWGAVYAFRAKRAERIKLVFWDRTGLCLFVKRL</sequence>
<accession>A0ABS4A1W9</accession>
<dbReference type="EMBL" id="JAGIKT010000063">
    <property type="protein sequence ID" value="MBP0114400.1"/>
    <property type="molecule type" value="Genomic_DNA"/>
</dbReference>
<protein>
    <submittedName>
        <fullName evidence="1">IS66 family insertion sequence element accessory protein TnpB</fullName>
    </submittedName>
</protein>
<name>A0ABS4A1W9_9BRAD</name>